<reference evidence="8 14" key="7">
    <citation type="submission" date="2018-08" db="EMBL/GenBank/DDBJ databases">
        <title>Recombination of ecologically and evolutionarily significant loci maintains genetic cohesion in the Pseudomonas syringae species complex.</title>
        <authorList>
            <person name="Dillon M."/>
            <person name="Thakur S."/>
            <person name="Almeida R.N.D."/>
            <person name="Weir B.S."/>
            <person name="Guttman D.S."/>
        </authorList>
    </citation>
    <scope>NUCLEOTIDE SEQUENCE [LARGE SCALE GENOMIC DNA]</scope>
    <source>
        <strain evidence="8 14">ICMP 7846</strain>
    </source>
</reference>
<reference evidence="3" key="1">
    <citation type="submission" date="2015-06" db="EMBL/GenBank/DDBJ databases">
        <authorList>
            <person name="Radhakrishnan R."/>
            <person name="Underwood A."/>
            <person name="Al-Shahib A."/>
        </authorList>
    </citation>
    <scope>NUCLEOTIDE SEQUENCE</scope>
    <source>
        <strain evidence="3">P19_London_7_VIM_2_05_10</strain>
    </source>
</reference>
<keyword evidence="6" id="KW-0378">Hydrolase</keyword>
<evidence type="ECO:0000313" key="14">
    <source>
        <dbReference type="Proteomes" id="UP000270834"/>
    </source>
</evidence>
<dbReference type="GO" id="GO:0016787">
    <property type="term" value="F:hydrolase activity"/>
    <property type="evidence" value="ECO:0007669"/>
    <property type="project" value="UniProtKB-KW"/>
</dbReference>
<evidence type="ECO:0000259" key="1">
    <source>
        <dbReference type="Pfam" id="PF01966"/>
    </source>
</evidence>
<dbReference type="AlphaFoldDB" id="A0A069QCG4"/>
<dbReference type="Gene3D" id="1.10.3210.10">
    <property type="entry name" value="Hypothetical protein af1432"/>
    <property type="match status" value="1"/>
</dbReference>
<dbReference type="CDD" id="cd00077">
    <property type="entry name" value="HDc"/>
    <property type="match status" value="1"/>
</dbReference>
<reference evidence="9 15" key="8">
    <citation type="submission" date="2019-01" db="EMBL/GenBank/DDBJ databases">
        <title>The Pseudomonas aeruginosa pan-genome provides new insights on its population structure, horizontal gene transfer and pathogenicity.</title>
        <authorList>
            <person name="Freschi L."/>
            <person name="Vincent A.T."/>
            <person name="Jeukens J."/>
            <person name="Emond-Rheault J.-G."/>
            <person name="Kukavica-Ibrulj I."/>
            <person name="Dupont M.-J."/>
            <person name="Charette S.J."/>
            <person name="Boyle B."/>
            <person name="Levesque R.C."/>
        </authorList>
    </citation>
    <scope>NUCLEOTIDE SEQUENCE [LARGE SCALE GENOMIC DNA]</scope>
    <source>
        <strain evidence="9 15">PA-W36</strain>
    </source>
</reference>
<protein>
    <submittedName>
        <fullName evidence="3">HD domain protein</fullName>
    </submittedName>
    <submittedName>
        <fullName evidence="4">HD domain-containing protein</fullName>
    </submittedName>
    <submittedName>
        <fullName evidence="6">Phosphohydrolase</fullName>
    </submittedName>
</protein>
<evidence type="ECO:0000313" key="6">
    <source>
        <dbReference type="EMBL" id="OTI65272.1"/>
    </source>
</evidence>
<dbReference type="InterPro" id="IPR052567">
    <property type="entry name" value="OP_Dioxygenase"/>
</dbReference>
<dbReference type="InterPro" id="IPR003607">
    <property type="entry name" value="HD/PDEase_dom"/>
</dbReference>
<dbReference type="Proteomes" id="UP000270834">
    <property type="component" value="Unassembled WGS sequence"/>
</dbReference>
<reference evidence="5" key="10">
    <citation type="submission" date="2020-01" db="EMBL/GenBank/DDBJ databases">
        <title>Bacteria Cultured from War Wounds Associated with the Conflict in Eastern Ukraine.</title>
        <authorList>
            <person name="Snesrud E."/>
            <person name="Galac M.R."/>
            <person name="Mc Gann P."/>
            <person name="Valentine K."/>
            <person name="Viacheslav K."/>
        </authorList>
    </citation>
    <scope>NUCLEOTIDE SEQUENCE</scope>
    <source>
        <strain evidence="5">VNMU148</strain>
    </source>
</reference>
<dbReference type="KEGG" id="paeb:NCGM1900_3610"/>
<evidence type="ECO:0000313" key="8">
    <source>
        <dbReference type="EMBL" id="RMS62202.1"/>
    </source>
</evidence>
<dbReference type="EMBL" id="RBSQ01000230">
    <property type="protein sequence ID" value="RMS62202.1"/>
    <property type="molecule type" value="Genomic_DNA"/>
</dbReference>
<evidence type="ECO:0000313" key="2">
    <source>
        <dbReference type="EMBL" id="ALI59437.1"/>
    </source>
</evidence>
<dbReference type="Pfam" id="PF01966">
    <property type="entry name" value="HD"/>
    <property type="match status" value="1"/>
</dbReference>
<dbReference type="Proteomes" id="UP001297540">
    <property type="component" value="Chromosome"/>
</dbReference>
<evidence type="ECO:0000313" key="5">
    <source>
        <dbReference type="EMBL" id="MZZ13965.1"/>
    </source>
</evidence>
<dbReference type="EMBL" id="WOAD01000057">
    <property type="protein sequence ID" value="MUI39412.1"/>
    <property type="molecule type" value="Genomic_DNA"/>
</dbReference>
<evidence type="ECO:0000313" key="7">
    <source>
        <dbReference type="EMBL" id="RCI71740.1"/>
    </source>
</evidence>
<dbReference type="EMBL" id="NSNE01000001">
    <property type="protein sequence ID" value="RPM23184.1"/>
    <property type="molecule type" value="Genomic_DNA"/>
</dbReference>
<dbReference type="InterPro" id="IPR006674">
    <property type="entry name" value="HD_domain"/>
</dbReference>
<dbReference type="PATRIC" id="fig|287.1477.peg.74"/>
<evidence type="ECO:0000313" key="10">
    <source>
        <dbReference type="EMBL" id="WOS80431.1"/>
    </source>
</evidence>
<accession>A0A069QCG4</accession>
<dbReference type="Proteomes" id="UP000433532">
    <property type="component" value="Unassembled WGS sequence"/>
</dbReference>
<evidence type="ECO:0000313" key="4">
    <source>
        <dbReference type="EMBL" id="MUI39412.1"/>
    </source>
</evidence>
<organism evidence="4 16">
    <name type="scientific">Pseudomonas aeruginosa</name>
    <dbReference type="NCBI Taxonomy" id="287"/>
    <lineage>
        <taxon>Bacteria</taxon>
        <taxon>Pseudomonadati</taxon>
        <taxon>Pseudomonadota</taxon>
        <taxon>Gammaproteobacteria</taxon>
        <taxon>Pseudomonadales</taxon>
        <taxon>Pseudomonadaceae</taxon>
        <taxon>Pseudomonas</taxon>
    </lineage>
</organism>
<dbReference type="Proteomes" id="UP000194857">
    <property type="component" value="Unassembled WGS sequence"/>
</dbReference>
<dbReference type="PANTHER" id="PTHR40202">
    <property type="match status" value="1"/>
</dbReference>
<reference evidence="7 13" key="6">
    <citation type="submission" date="2018-07" db="EMBL/GenBank/DDBJ databases">
        <title>Mechanisms of high-level aminoglycoside resistance among Gram-negative pathogens in Brazil.</title>
        <authorList>
            <person name="Ballaben A.S."/>
            <person name="Darini A.L.C."/>
            <person name="Doi Y."/>
        </authorList>
    </citation>
    <scope>NUCLEOTIDE SEQUENCE [LARGE SCALE GENOMIC DNA]</scope>
    <source>
        <strain evidence="7 13">B2-305</strain>
    </source>
</reference>
<dbReference type="PANTHER" id="PTHR40202:SF1">
    <property type="entry name" value="HD DOMAIN-CONTAINING PROTEIN"/>
    <property type="match status" value="1"/>
</dbReference>
<reference evidence="2" key="3">
    <citation type="submission" date="2015-08" db="EMBL/GenBank/DDBJ databases">
        <title>Pseudomonas aeruginosa strain CCBH4851 chromosome region.</title>
        <authorList>
            <person name="Silveira M.C."/>
            <person name="Carvalho-Assef A.P.D."/>
            <person name="Albano R.M."/>
        </authorList>
    </citation>
    <scope>NUCLEOTIDE SEQUENCE</scope>
    <source>
        <strain evidence="2">CCBH4851</strain>
    </source>
</reference>
<dbReference type="Proteomes" id="UP000644192">
    <property type="component" value="Unassembled WGS sequence"/>
</dbReference>
<reference evidence="9 15" key="5">
    <citation type="submission" date="2017-08" db="EMBL/GenBank/DDBJ databases">
        <authorList>
            <person name="Feschi L."/>
            <person name="Jeukens J."/>
            <person name="Emond-Rheault J.-G."/>
            <person name="Kukavica-Ibrulj I."/>
            <person name="Boyle B."/>
            <person name="Levesque R.C."/>
        </authorList>
    </citation>
    <scope>NUCLEOTIDE SEQUENCE [LARGE SCALE GENOMIC DNA]</scope>
    <source>
        <strain evidence="9 15">PA-W36</strain>
    </source>
</reference>
<reference evidence="10" key="11">
    <citation type="submission" date="2023-06" db="EMBL/GenBank/DDBJ databases">
        <authorList>
            <consortium name="Clinical and Environmental Microbiology Branch: Whole genome sequencing antimicrobial resistance pathogens in the healthcare setting"/>
        </authorList>
    </citation>
    <scope>NUCLEOTIDE SEQUENCE</scope>
    <source>
        <strain evidence="10">2021CK-01020</strain>
    </source>
</reference>
<dbReference type="InterPro" id="IPR017670">
    <property type="entry name" value="Phosphonate_degrad-assoc"/>
</dbReference>
<dbReference type="NCBIfam" id="TIGR03276">
    <property type="entry name" value="Phn-HD"/>
    <property type="match status" value="1"/>
</dbReference>
<reference evidence="4 16" key="9">
    <citation type="submission" date="2019-11" db="EMBL/GenBank/DDBJ databases">
        <title>Genomes of ocular Pseudomonas aeruginosa isolates.</title>
        <authorList>
            <person name="Khan M."/>
            <person name="Rice S.A."/>
            <person name="Willcox M.D.P."/>
            <person name="Stapleton F."/>
        </authorList>
    </citation>
    <scope>NUCLEOTIDE SEQUENCE [LARGE SCALE GENOMIC DNA]</scope>
    <source>
        <strain evidence="4 16">PA221</strain>
    </source>
</reference>
<gene>
    <name evidence="8" type="ORF">ALP65_03933</name>
    <name evidence="6" type="ORF">CAZ10_05770</name>
    <name evidence="2" type="ORF">CCBH4851_00739</name>
    <name evidence="7" type="ORF">DT376_27480</name>
    <name evidence="4" type="ORF">GNQ48_30965</name>
    <name evidence="5" type="ORF">GUL26_17085</name>
    <name evidence="9" type="ORF">IPC1295_01380</name>
    <name evidence="10" type="ORF">L4V69_15140</name>
    <name evidence="3" type="ORF">PAERUG_P19_London_7_VIM_2_05_10_02591</name>
</gene>
<feature type="domain" description="HD" evidence="1">
    <location>
        <begin position="32"/>
        <end position="94"/>
    </location>
</feature>
<dbReference type="EMBL" id="KT454971">
    <property type="protein sequence ID" value="ALI59437.1"/>
    <property type="molecule type" value="Genomic_DNA"/>
</dbReference>
<dbReference type="SUPFAM" id="SSF109604">
    <property type="entry name" value="HD-domain/PDEase-like"/>
    <property type="match status" value="1"/>
</dbReference>
<evidence type="ECO:0000313" key="12">
    <source>
        <dbReference type="Proteomes" id="UP000194857"/>
    </source>
</evidence>
<dbReference type="EMBL" id="CP136986">
    <property type="protein sequence ID" value="WOS80431.1"/>
    <property type="molecule type" value="Genomic_DNA"/>
</dbReference>
<evidence type="ECO:0000313" key="15">
    <source>
        <dbReference type="Proteomes" id="UP000284767"/>
    </source>
</evidence>
<dbReference type="Proteomes" id="UP000284767">
    <property type="component" value="Unassembled WGS sequence"/>
</dbReference>
<dbReference type="EMBL" id="CVVU01000177">
    <property type="protein sequence ID" value="CRO81822.1"/>
    <property type="molecule type" value="Genomic_DNA"/>
</dbReference>
<dbReference type="EMBL" id="NFFZ01000002">
    <property type="protein sequence ID" value="OTI65272.1"/>
    <property type="molecule type" value="Genomic_DNA"/>
</dbReference>
<dbReference type="SMR" id="A0A069QCG4"/>
<evidence type="ECO:0000313" key="16">
    <source>
        <dbReference type="Proteomes" id="UP000433532"/>
    </source>
</evidence>
<reference evidence="11" key="2">
    <citation type="submission" date="2015-06" db="EMBL/GenBank/DDBJ databases">
        <authorList>
            <person name="Radhakrishnan Rajesh"/>
            <person name="Underwood Anthony"/>
            <person name="Al-Shahib Ali"/>
        </authorList>
    </citation>
    <scope>NUCLEOTIDE SEQUENCE [LARGE SCALE GENOMIC DNA]</scope>
    <source>
        <strain evidence="11">P19_London_7_VIM_2_05_10</strain>
    </source>
</reference>
<dbReference type="Proteomes" id="UP000253594">
    <property type="component" value="Unassembled WGS sequence"/>
</dbReference>
<reference evidence="10" key="12">
    <citation type="submission" date="2023-10" db="EMBL/GenBank/DDBJ databases">
        <title>Pathogen: clinical or host-associated sample.</title>
        <authorList>
            <person name="Hergert J."/>
            <person name="Casey R."/>
            <person name="Wagner J."/>
            <person name="Young E.L."/>
            <person name="Oakeson K.F."/>
        </authorList>
    </citation>
    <scope>NUCLEOTIDE SEQUENCE</scope>
    <source>
        <strain evidence="10">2021CK-01020</strain>
    </source>
</reference>
<dbReference type="OMA" id="KMTLVHQ"/>
<dbReference type="Proteomes" id="UP000045039">
    <property type="component" value="Unassembled WGS sequence"/>
</dbReference>
<dbReference type="EMBL" id="WXZT01000011">
    <property type="protein sequence ID" value="MZZ13965.1"/>
    <property type="molecule type" value="Genomic_DNA"/>
</dbReference>
<evidence type="ECO:0000313" key="11">
    <source>
        <dbReference type="Proteomes" id="UP000045039"/>
    </source>
</evidence>
<dbReference type="eggNOG" id="COG4341">
    <property type="taxonomic scope" value="Bacteria"/>
</dbReference>
<evidence type="ECO:0000313" key="9">
    <source>
        <dbReference type="EMBL" id="RPM23184.1"/>
    </source>
</evidence>
<reference evidence="6 12" key="4">
    <citation type="submission" date="2017-05" db="EMBL/GenBank/DDBJ databases">
        <authorList>
            <person name="Song R."/>
            <person name="Chenine A.L."/>
            <person name="Ruprecht R.M."/>
        </authorList>
    </citation>
    <scope>NUCLEOTIDE SEQUENCE [LARGE SCALE GENOMIC DNA]</scope>
    <source>
        <strain evidence="6 12">S567_C10_BS</strain>
    </source>
</reference>
<proteinExistence type="predicted"/>
<dbReference type="EMBL" id="QORE01001256">
    <property type="protein sequence ID" value="RCI71740.1"/>
    <property type="molecule type" value="Genomic_DNA"/>
</dbReference>
<sequence>MSRARHRFLDELAERFASHGAEPYGEAVSQAEHALQCATLAERAGCSDSLVVAALLHDIGHLYEDPAQIDEEDLRHEEFGARLLRELFPESVWQPVRLHVSAKRFLCAVDPSYHASLSPASRHSLVLQGGPFDERAAAAYIKAPYAQDGLTLRRLDDLAKDPAMRTPELTHFFPLLERLLRIDPDRAHLRPTG</sequence>
<name>A0A069QCG4_PSEAI</name>
<evidence type="ECO:0000313" key="13">
    <source>
        <dbReference type="Proteomes" id="UP000253594"/>
    </source>
</evidence>
<dbReference type="RefSeq" id="WP_003090877.1">
    <property type="nucleotide sequence ID" value="NZ_AP014622.1"/>
</dbReference>
<evidence type="ECO:0000313" key="3">
    <source>
        <dbReference type="EMBL" id="CRO81822.1"/>
    </source>
</evidence>
<accession>A0A1S1C517</accession>